<comment type="caution">
    <text evidence="1">The sequence shown here is derived from an EMBL/GenBank/DDBJ whole genome shotgun (WGS) entry which is preliminary data.</text>
</comment>
<protein>
    <submittedName>
        <fullName evidence="1">Uncharacterized protein</fullName>
    </submittedName>
</protein>
<gene>
    <name evidence="1" type="ORF">H0235_017352</name>
</gene>
<dbReference type="Proteomes" id="UP000600918">
    <property type="component" value="Unassembled WGS sequence"/>
</dbReference>
<proteinExistence type="predicted"/>
<dbReference type="EMBL" id="JACSDY010000022">
    <property type="protein sequence ID" value="KAF7392353.1"/>
    <property type="molecule type" value="Genomic_DNA"/>
</dbReference>
<reference evidence="1" key="1">
    <citation type="journal article" date="2020" name="G3 (Bethesda)">
        <title>High-Quality Assemblies for Three Invasive Social Wasps from the &lt;i&gt;Vespula&lt;/i&gt; Genus.</title>
        <authorList>
            <person name="Harrop T.W.R."/>
            <person name="Guhlin J."/>
            <person name="McLaughlin G.M."/>
            <person name="Permina E."/>
            <person name="Stockwell P."/>
            <person name="Gilligan J."/>
            <person name="Le Lec M.F."/>
            <person name="Gruber M.A.M."/>
            <person name="Quinn O."/>
            <person name="Lovegrove M."/>
            <person name="Duncan E.J."/>
            <person name="Remnant E.J."/>
            <person name="Van Eeckhoven J."/>
            <person name="Graham B."/>
            <person name="Knapp R.A."/>
            <person name="Langford K.W."/>
            <person name="Kronenberg Z."/>
            <person name="Press M.O."/>
            <person name="Eacker S.M."/>
            <person name="Wilson-Rankin E.E."/>
            <person name="Purcell J."/>
            <person name="Lester P.J."/>
            <person name="Dearden P.K."/>
        </authorList>
    </citation>
    <scope>NUCLEOTIDE SEQUENCE</scope>
    <source>
        <strain evidence="1">Volc-1</strain>
    </source>
</reference>
<dbReference type="AlphaFoldDB" id="A0A834JNY2"/>
<organism evidence="1 2">
    <name type="scientific">Vespula pensylvanica</name>
    <name type="common">Western yellow jacket</name>
    <name type="synonym">Wasp</name>
    <dbReference type="NCBI Taxonomy" id="30213"/>
    <lineage>
        <taxon>Eukaryota</taxon>
        <taxon>Metazoa</taxon>
        <taxon>Ecdysozoa</taxon>
        <taxon>Arthropoda</taxon>
        <taxon>Hexapoda</taxon>
        <taxon>Insecta</taxon>
        <taxon>Pterygota</taxon>
        <taxon>Neoptera</taxon>
        <taxon>Endopterygota</taxon>
        <taxon>Hymenoptera</taxon>
        <taxon>Apocrita</taxon>
        <taxon>Aculeata</taxon>
        <taxon>Vespoidea</taxon>
        <taxon>Vespidae</taxon>
        <taxon>Vespinae</taxon>
        <taxon>Vespula</taxon>
    </lineage>
</organism>
<evidence type="ECO:0000313" key="2">
    <source>
        <dbReference type="Proteomes" id="UP000600918"/>
    </source>
</evidence>
<sequence length="68" mass="7114">MYVKIEVARNWCNFATKVAMGGFATTSLREIASLVWVSEKQKGSEGKGGGSGGVVALVGQLVPREAEG</sequence>
<evidence type="ECO:0000313" key="1">
    <source>
        <dbReference type="EMBL" id="KAF7392353.1"/>
    </source>
</evidence>
<name>A0A834JNY2_VESPE</name>
<keyword evidence="2" id="KW-1185">Reference proteome</keyword>
<accession>A0A834JNY2</accession>